<organism evidence="1">
    <name type="scientific">Loa loa</name>
    <name type="common">Eye worm</name>
    <name type="synonym">Filaria loa</name>
    <dbReference type="NCBI Taxonomy" id="7209"/>
    <lineage>
        <taxon>Eukaryota</taxon>
        <taxon>Metazoa</taxon>
        <taxon>Ecdysozoa</taxon>
        <taxon>Nematoda</taxon>
        <taxon>Chromadorea</taxon>
        <taxon>Rhabditida</taxon>
        <taxon>Spirurina</taxon>
        <taxon>Spiruromorpha</taxon>
        <taxon>Filarioidea</taxon>
        <taxon>Onchocercidae</taxon>
        <taxon>Loa</taxon>
    </lineage>
</organism>
<name>A0A1S0TH82_LOALO</name>
<dbReference type="RefSeq" id="XP_003150267.2">
    <property type="nucleotide sequence ID" value="XM_003150219.2"/>
</dbReference>
<proteinExistence type="predicted"/>
<protein>
    <submittedName>
        <fullName evidence="1">Uncharacterized protein</fullName>
    </submittedName>
</protein>
<evidence type="ECO:0000313" key="1">
    <source>
        <dbReference type="EMBL" id="EFO13802.2"/>
    </source>
</evidence>
<dbReference type="InParanoid" id="A0A1S0TH82"/>
<dbReference type="AlphaFoldDB" id="A0A1S0TH82"/>
<dbReference type="CTD" id="9952207"/>
<accession>A0A1S0TH82</accession>
<gene>
    <name evidence="1" type="ORF">LOAG_14725</name>
</gene>
<reference evidence="1" key="1">
    <citation type="submission" date="2012-04" db="EMBL/GenBank/DDBJ databases">
        <title>The Genome Sequence of Loa loa.</title>
        <authorList>
            <consortium name="The Broad Institute Genome Sequencing Platform"/>
            <consortium name="Broad Institute Genome Sequencing Center for Infectious Disease"/>
            <person name="Nutman T.B."/>
            <person name="Fink D.L."/>
            <person name="Russ C."/>
            <person name="Young S."/>
            <person name="Zeng Q."/>
            <person name="Gargeya S."/>
            <person name="Alvarado L."/>
            <person name="Berlin A."/>
            <person name="Chapman S.B."/>
            <person name="Chen Z."/>
            <person name="Freedman E."/>
            <person name="Gellesch M."/>
            <person name="Goldberg J."/>
            <person name="Griggs A."/>
            <person name="Gujja S."/>
            <person name="Heilman E.R."/>
            <person name="Heiman D."/>
            <person name="Howarth C."/>
            <person name="Mehta T."/>
            <person name="Neiman D."/>
            <person name="Pearson M."/>
            <person name="Roberts A."/>
            <person name="Saif S."/>
            <person name="Shea T."/>
            <person name="Shenoy N."/>
            <person name="Sisk P."/>
            <person name="Stolte C."/>
            <person name="Sykes S."/>
            <person name="White J."/>
            <person name="Yandava C."/>
            <person name="Haas B."/>
            <person name="Henn M.R."/>
            <person name="Nusbaum C."/>
            <person name="Birren B."/>
        </authorList>
    </citation>
    <scope>NUCLEOTIDE SEQUENCE [LARGE SCALE GENOMIC DNA]</scope>
</reference>
<dbReference type="EMBL" id="JH712349">
    <property type="protein sequence ID" value="EFO13802.2"/>
    <property type="molecule type" value="Genomic_DNA"/>
</dbReference>
<dbReference type="KEGG" id="loa:LOAG_14725"/>
<dbReference type="GeneID" id="9952207"/>
<sequence length="64" mass="7117">MDEYLNVIQLTGIHDSPDKLENIIGGGREAYLINGSSWRNILGIVDILEKKMKFLIIENGSTGI</sequence>